<feature type="non-terminal residue" evidence="1">
    <location>
        <position position="1"/>
    </location>
</feature>
<name>A0ACA9MEQ5_9GLOM</name>
<accession>A0ACA9MEQ5</accession>
<sequence length="86" mass="9655">TGDQKFSKKPCLRELSQKINQENNDLCLASSNSDLEYFNAQELLDKKANQKNKVNINDAICSEVLLNKSAEIEQPKIQSSIAKQAE</sequence>
<keyword evidence="2" id="KW-1185">Reference proteome</keyword>
<organism evidence="1 2">
    <name type="scientific">Racocetra persica</name>
    <dbReference type="NCBI Taxonomy" id="160502"/>
    <lineage>
        <taxon>Eukaryota</taxon>
        <taxon>Fungi</taxon>
        <taxon>Fungi incertae sedis</taxon>
        <taxon>Mucoromycota</taxon>
        <taxon>Glomeromycotina</taxon>
        <taxon>Glomeromycetes</taxon>
        <taxon>Diversisporales</taxon>
        <taxon>Gigasporaceae</taxon>
        <taxon>Racocetra</taxon>
    </lineage>
</organism>
<dbReference type="Proteomes" id="UP000789920">
    <property type="component" value="Unassembled WGS sequence"/>
</dbReference>
<reference evidence="1" key="1">
    <citation type="submission" date="2021-06" db="EMBL/GenBank/DDBJ databases">
        <authorList>
            <person name="Kallberg Y."/>
            <person name="Tangrot J."/>
            <person name="Rosling A."/>
        </authorList>
    </citation>
    <scope>NUCLEOTIDE SEQUENCE</scope>
    <source>
        <strain evidence="1">MA461A</strain>
    </source>
</reference>
<gene>
    <name evidence="1" type="ORF">RPERSI_LOCUS5279</name>
</gene>
<protein>
    <submittedName>
        <fullName evidence="1">20999_t:CDS:1</fullName>
    </submittedName>
</protein>
<comment type="caution">
    <text evidence="1">The sequence shown here is derived from an EMBL/GenBank/DDBJ whole genome shotgun (WGS) entry which is preliminary data.</text>
</comment>
<evidence type="ECO:0000313" key="1">
    <source>
        <dbReference type="EMBL" id="CAG8584304.1"/>
    </source>
</evidence>
<evidence type="ECO:0000313" key="2">
    <source>
        <dbReference type="Proteomes" id="UP000789920"/>
    </source>
</evidence>
<feature type="non-terminal residue" evidence="1">
    <location>
        <position position="86"/>
    </location>
</feature>
<proteinExistence type="predicted"/>
<dbReference type="EMBL" id="CAJVQC010007814">
    <property type="protein sequence ID" value="CAG8584304.1"/>
    <property type="molecule type" value="Genomic_DNA"/>
</dbReference>